<evidence type="ECO:0000313" key="1">
    <source>
        <dbReference type="EMBL" id="MPM92159.1"/>
    </source>
</evidence>
<gene>
    <name evidence="1" type="ORF">SDC9_139294</name>
</gene>
<name>A0A645DSA7_9ZZZZ</name>
<sequence>MGRKRQKVGCNVAVHKANLGGVAHAGAAGFGIEQNRDRHVKVGSLIHINVADAGAGLNAGHRRVFHAGADQPRPTARDQQIHLALCGHQLVCALAGRVLYEANDIRVKPRGGSPGFQGRHNGGVALNRLFAAAQHAHTARL</sequence>
<protein>
    <submittedName>
        <fullName evidence="1">Uncharacterized protein</fullName>
    </submittedName>
</protein>
<dbReference type="AlphaFoldDB" id="A0A645DSA7"/>
<proteinExistence type="predicted"/>
<reference evidence="1" key="1">
    <citation type="submission" date="2019-08" db="EMBL/GenBank/DDBJ databases">
        <authorList>
            <person name="Kucharzyk K."/>
            <person name="Murdoch R.W."/>
            <person name="Higgins S."/>
            <person name="Loffler F."/>
        </authorList>
    </citation>
    <scope>NUCLEOTIDE SEQUENCE</scope>
</reference>
<dbReference type="EMBL" id="VSSQ01039139">
    <property type="protein sequence ID" value="MPM92159.1"/>
    <property type="molecule type" value="Genomic_DNA"/>
</dbReference>
<accession>A0A645DSA7</accession>
<organism evidence="1">
    <name type="scientific">bioreactor metagenome</name>
    <dbReference type="NCBI Taxonomy" id="1076179"/>
    <lineage>
        <taxon>unclassified sequences</taxon>
        <taxon>metagenomes</taxon>
        <taxon>ecological metagenomes</taxon>
    </lineage>
</organism>
<comment type="caution">
    <text evidence="1">The sequence shown here is derived from an EMBL/GenBank/DDBJ whole genome shotgun (WGS) entry which is preliminary data.</text>
</comment>